<feature type="region of interest" description="Disordered" evidence="1">
    <location>
        <begin position="335"/>
        <end position="355"/>
    </location>
</feature>
<evidence type="ECO:0000256" key="3">
    <source>
        <dbReference type="SAM" id="SignalP"/>
    </source>
</evidence>
<reference evidence="5" key="1">
    <citation type="journal article" date="2019" name="Int. J. Syst. Evol. Microbiol.">
        <title>The Global Catalogue of Microorganisms (GCM) 10K type strain sequencing project: providing services to taxonomists for standard genome sequencing and annotation.</title>
        <authorList>
            <consortium name="The Broad Institute Genomics Platform"/>
            <consortium name="The Broad Institute Genome Sequencing Center for Infectious Disease"/>
            <person name="Wu L."/>
            <person name="Ma J."/>
        </authorList>
    </citation>
    <scope>NUCLEOTIDE SEQUENCE [LARGE SCALE GENOMIC DNA]</scope>
    <source>
        <strain evidence="5">CGMCC 4.7237</strain>
    </source>
</reference>
<evidence type="ECO:0000256" key="1">
    <source>
        <dbReference type="SAM" id="MobiDB-lite"/>
    </source>
</evidence>
<feature type="signal peptide" evidence="3">
    <location>
        <begin position="1"/>
        <end position="22"/>
    </location>
</feature>
<protein>
    <recommendedName>
        <fullName evidence="6">Carboxypeptidase regulatory-like domain-containing protein</fullName>
    </recommendedName>
</protein>
<evidence type="ECO:0000313" key="5">
    <source>
        <dbReference type="Proteomes" id="UP001595765"/>
    </source>
</evidence>
<dbReference type="EMBL" id="JBHSBB010000028">
    <property type="protein sequence ID" value="MFC4035596.1"/>
    <property type="molecule type" value="Genomic_DNA"/>
</dbReference>
<name>A0ABV8I0K1_9ACTN</name>
<evidence type="ECO:0000256" key="2">
    <source>
        <dbReference type="SAM" id="Phobius"/>
    </source>
</evidence>
<feature type="chain" id="PRO_5047067306" description="Carboxypeptidase regulatory-like domain-containing protein" evidence="3">
    <location>
        <begin position="23"/>
        <end position="400"/>
    </location>
</feature>
<evidence type="ECO:0000313" key="4">
    <source>
        <dbReference type="EMBL" id="MFC4035596.1"/>
    </source>
</evidence>
<dbReference type="RefSeq" id="WP_386435833.1">
    <property type="nucleotide sequence ID" value="NZ_JBHSBB010000028.1"/>
</dbReference>
<keyword evidence="2" id="KW-1133">Transmembrane helix</keyword>
<feature type="transmembrane region" description="Helical" evidence="2">
    <location>
        <begin position="373"/>
        <end position="392"/>
    </location>
</feature>
<proteinExistence type="predicted"/>
<keyword evidence="3" id="KW-0732">Signal</keyword>
<feature type="region of interest" description="Disordered" evidence="1">
    <location>
        <begin position="79"/>
        <end position="124"/>
    </location>
</feature>
<keyword evidence="2" id="KW-0812">Transmembrane</keyword>
<accession>A0ABV8I0K1</accession>
<organism evidence="4 5">
    <name type="scientific">Streptomyces polygonati</name>
    <dbReference type="NCBI Taxonomy" id="1617087"/>
    <lineage>
        <taxon>Bacteria</taxon>
        <taxon>Bacillati</taxon>
        <taxon>Actinomycetota</taxon>
        <taxon>Actinomycetes</taxon>
        <taxon>Kitasatosporales</taxon>
        <taxon>Streptomycetaceae</taxon>
        <taxon>Streptomyces</taxon>
    </lineage>
</organism>
<keyword evidence="5" id="KW-1185">Reference proteome</keyword>
<feature type="region of interest" description="Disordered" evidence="1">
    <location>
        <begin position="289"/>
        <end position="318"/>
    </location>
</feature>
<evidence type="ECO:0008006" key="6">
    <source>
        <dbReference type="Google" id="ProtNLM"/>
    </source>
</evidence>
<feature type="compositionally biased region" description="Low complexity" evidence="1">
    <location>
        <begin position="104"/>
        <end position="115"/>
    </location>
</feature>
<comment type="caution">
    <text evidence="4">The sequence shown here is derived from an EMBL/GenBank/DDBJ whole genome shotgun (WGS) entry which is preliminary data.</text>
</comment>
<gene>
    <name evidence="4" type="ORF">ACFO3J_29625</name>
</gene>
<sequence length="400" mass="40013">MPVLVGLVLLLGALLAPRAAHAAPPEQPNWIYEFSGFTATPAATDYDHRSVALTGLLLRHRAPDGPSVPAPGETVDLAQSAAGAPSSDTSPDAGSGTSPGPGSGASSAPSAPDDTVSGPAAGGAPLATVTTDAAGRFWLQNAVVDQRADQDGAAVPGPYTVVIRAVHHTAGDPAADGTEPAGGETEARVAVTATPSVARLTVDYRLGPVSAAGRRVTALGSYRRDSGQGPRPLAGAAVRVEYQSLTSGQPLVEKAVTGSDGRFSVTFTASAAGTVSTAVDAAPDPYLDPAAADGLSRPVDVPRPRTPSAAPPSPSATLIRLDPVPLAHVAAPTRTPTLFPASGPARPTAAAKPVQPADMPNRLAVTGGGASRVAFLTGGSTLLAAGLVLMVARRRMRPAR</sequence>
<dbReference type="Proteomes" id="UP001595765">
    <property type="component" value="Unassembled WGS sequence"/>
</dbReference>
<keyword evidence="2" id="KW-0472">Membrane</keyword>